<dbReference type="RefSeq" id="WP_163385398.1">
    <property type="nucleotide sequence ID" value="NZ_JAUFQS010000041.1"/>
</dbReference>
<comment type="caution">
    <text evidence="1">The sequence shown here is derived from an EMBL/GenBank/DDBJ whole genome shotgun (WGS) entry which is preliminary data.</text>
</comment>
<sequence length="173" mass="20235">MDGENEFEEIIRILKQESGNNINDEEYRENQKERYMTMKLEDLKKIKPLWATDELMHHNIGNPPGDLDNLEHISINTIQLIEAVNFQELNPKNLFSTKQSSNMSFVTTLIRWENGQPVDPPTLCYNKEKEYLEFTDGRHRAILAHHLGQACIPVAIHRYSKQFLIERVKLCPS</sequence>
<accession>A0ABT8CA42</accession>
<dbReference type="Proteomes" id="UP001236663">
    <property type="component" value="Unassembled WGS sequence"/>
</dbReference>
<dbReference type="EMBL" id="JAUFQS010000041">
    <property type="protein sequence ID" value="MDN3689663.1"/>
    <property type="molecule type" value="Genomic_DNA"/>
</dbReference>
<name>A0ABT8CA42_9BACT</name>
<keyword evidence="2" id="KW-1185">Reference proteome</keyword>
<proteinExistence type="predicted"/>
<gene>
    <name evidence="1" type="ORF">QWZ15_17695</name>
</gene>
<evidence type="ECO:0008006" key="3">
    <source>
        <dbReference type="Google" id="ProtNLM"/>
    </source>
</evidence>
<organism evidence="1 2">
    <name type="scientific">Cyclobacterium jeungdonense</name>
    <dbReference type="NCBI Taxonomy" id="708087"/>
    <lineage>
        <taxon>Bacteria</taxon>
        <taxon>Pseudomonadati</taxon>
        <taxon>Bacteroidota</taxon>
        <taxon>Cytophagia</taxon>
        <taxon>Cytophagales</taxon>
        <taxon>Cyclobacteriaceae</taxon>
        <taxon>Cyclobacterium</taxon>
    </lineage>
</organism>
<protein>
    <recommendedName>
        <fullName evidence="3">ParB/Sulfiredoxin domain-containing protein</fullName>
    </recommendedName>
</protein>
<evidence type="ECO:0000313" key="2">
    <source>
        <dbReference type="Proteomes" id="UP001236663"/>
    </source>
</evidence>
<evidence type="ECO:0000313" key="1">
    <source>
        <dbReference type="EMBL" id="MDN3689663.1"/>
    </source>
</evidence>
<reference evidence="2" key="1">
    <citation type="journal article" date="2019" name="Int. J. Syst. Evol. Microbiol.">
        <title>The Global Catalogue of Microorganisms (GCM) 10K type strain sequencing project: providing services to taxonomists for standard genome sequencing and annotation.</title>
        <authorList>
            <consortium name="The Broad Institute Genomics Platform"/>
            <consortium name="The Broad Institute Genome Sequencing Center for Infectious Disease"/>
            <person name="Wu L."/>
            <person name="Ma J."/>
        </authorList>
    </citation>
    <scope>NUCLEOTIDE SEQUENCE [LARGE SCALE GENOMIC DNA]</scope>
    <source>
        <strain evidence="2">CECT 7706</strain>
    </source>
</reference>